<dbReference type="AlphaFoldDB" id="D6Z117"/>
<reference evidence="3" key="1">
    <citation type="submission" date="2010-02" db="EMBL/GenBank/DDBJ databases">
        <title>Complete sequence of Desulfurivibrio alkaliphilus AHT2.</title>
        <authorList>
            <consortium name="US DOE Joint Genome Institute"/>
            <person name="Pitluck S."/>
            <person name="Chertkov O."/>
            <person name="Detter J.C."/>
            <person name="Han C."/>
            <person name="Tapia R."/>
            <person name="Larimer F."/>
            <person name="Land M."/>
            <person name="Hauser L."/>
            <person name="Kyrpides N."/>
            <person name="Mikhailova N."/>
            <person name="Sorokin D.Y."/>
            <person name="Muyzer G."/>
            <person name="Woyke T."/>
        </authorList>
    </citation>
    <scope>NUCLEOTIDE SEQUENCE [LARGE SCALE GENOMIC DNA]</scope>
    <source>
        <strain evidence="3">DSM 19089 / UNIQEM U267 / AHT2</strain>
    </source>
</reference>
<evidence type="ECO:0000313" key="2">
    <source>
        <dbReference type="EMBL" id="ADH87277.1"/>
    </source>
</evidence>
<dbReference type="EMBL" id="CP001940">
    <property type="protein sequence ID" value="ADH87277.1"/>
    <property type="molecule type" value="Genomic_DNA"/>
</dbReference>
<dbReference type="InParanoid" id="D6Z117"/>
<evidence type="ECO:0000313" key="3">
    <source>
        <dbReference type="Proteomes" id="UP000001508"/>
    </source>
</evidence>
<gene>
    <name evidence="2" type="ordered locus">DaAHT2_2616</name>
</gene>
<keyword evidence="3" id="KW-1185">Reference proteome</keyword>
<dbReference type="PANTHER" id="PTHR30087:SF0">
    <property type="entry name" value="INNER MEMBRANE PROTEIN"/>
    <property type="match status" value="1"/>
</dbReference>
<feature type="domain" description="DUF1722" evidence="1">
    <location>
        <begin position="191"/>
        <end position="307"/>
    </location>
</feature>
<dbReference type="RefSeq" id="WP_013164783.1">
    <property type="nucleotide sequence ID" value="NC_014216.1"/>
</dbReference>
<dbReference type="Pfam" id="PF08349">
    <property type="entry name" value="DUF1722"/>
    <property type="match status" value="1"/>
</dbReference>
<dbReference type="eggNOG" id="COG3272">
    <property type="taxonomic scope" value="Bacteria"/>
</dbReference>
<dbReference type="HOGENOM" id="CLU_076318_0_0_7"/>
<dbReference type="PANTHER" id="PTHR30087">
    <property type="entry name" value="INNER MEMBRANE PROTEIN"/>
    <property type="match status" value="1"/>
</dbReference>
<dbReference type="eggNOG" id="COG1683">
    <property type="taxonomic scope" value="Bacteria"/>
</dbReference>
<dbReference type="OrthoDB" id="495783at2"/>
<dbReference type="STRING" id="589865.DaAHT2_2616"/>
<dbReference type="KEGG" id="dak:DaAHT2_2616"/>
<evidence type="ECO:0000259" key="1">
    <source>
        <dbReference type="Pfam" id="PF08349"/>
    </source>
</evidence>
<dbReference type="PIRSF" id="PIRSF037004">
    <property type="entry name" value="UCP037004"/>
    <property type="match status" value="1"/>
</dbReference>
<dbReference type="InterPro" id="IPR017087">
    <property type="entry name" value="UCP037004"/>
</dbReference>
<protein>
    <recommendedName>
        <fullName evidence="1">DUF1722 domain-containing protein</fullName>
    </recommendedName>
</protein>
<accession>D6Z117</accession>
<dbReference type="InterPro" id="IPR013560">
    <property type="entry name" value="DUF1722"/>
</dbReference>
<dbReference type="Proteomes" id="UP000001508">
    <property type="component" value="Chromosome"/>
</dbReference>
<dbReference type="InterPro" id="IPR007553">
    <property type="entry name" value="2-thiour_desulf"/>
</dbReference>
<sequence length="316" mass="35803">METPLNIGISACLLGQAVRYDGGHKLDAFLTGTLGRFVTFVPVCPETECGLGVPREAMRLVGDPASPRLVTIRSGIDHTEKMQKWSIRRVEELAKENLCGFIFKSRSPSSGMERVKVYAGEGAPAKTGVGLFAKAFMERFPLLPVEDEGRLHDPVLRENWITRIFVLRRWRELLAANHSRGGLVAFHTRHKLLLLSHSEKQYRAMGKLVAAAKNYSPSELFNQYETLLMETLRLKSTKAKHGNVLLHALGHFKKMLSSEEKQEMVAIIDSYRKDLVPLIVPITLLNHYVRKYREPYLAGQVYLNPHPLELKLRNHV</sequence>
<organism evidence="2 3">
    <name type="scientific">Desulfurivibrio alkaliphilus (strain DSM 19089 / UNIQEM U267 / AHT2)</name>
    <dbReference type="NCBI Taxonomy" id="589865"/>
    <lineage>
        <taxon>Bacteria</taxon>
        <taxon>Pseudomonadati</taxon>
        <taxon>Thermodesulfobacteriota</taxon>
        <taxon>Desulfobulbia</taxon>
        <taxon>Desulfobulbales</taxon>
        <taxon>Desulfobulbaceae</taxon>
        <taxon>Desulfurivibrio</taxon>
    </lineage>
</organism>
<proteinExistence type="predicted"/>
<dbReference type="Pfam" id="PF04463">
    <property type="entry name" value="2-thiour_desulf"/>
    <property type="match status" value="1"/>
</dbReference>
<name>D6Z117_DESAT</name>